<dbReference type="Proteomes" id="UP000887458">
    <property type="component" value="Unassembled WGS sequence"/>
</dbReference>
<reference evidence="1 2" key="1">
    <citation type="journal article" date="2018" name="J. Allergy Clin. Immunol.">
        <title>High-quality assembly of Dermatophagoides pteronyssinus genome and transcriptome reveals a wide range of novel allergens.</title>
        <authorList>
            <person name="Liu X.Y."/>
            <person name="Yang K.Y."/>
            <person name="Wang M.Q."/>
            <person name="Kwok J.S."/>
            <person name="Zeng X."/>
            <person name="Yang Z."/>
            <person name="Xiao X.J."/>
            <person name="Lau C.P."/>
            <person name="Li Y."/>
            <person name="Huang Z.M."/>
            <person name="Ba J.G."/>
            <person name="Yim A.K."/>
            <person name="Ouyang C.Y."/>
            <person name="Ngai S.M."/>
            <person name="Chan T.F."/>
            <person name="Leung E.L."/>
            <person name="Liu L."/>
            <person name="Liu Z.G."/>
            <person name="Tsui S.K."/>
        </authorList>
    </citation>
    <scope>NUCLEOTIDE SEQUENCE [LARGE SCALE GENOMIC DNA]</scope>
    <source>
        <strain evidence="1">Derp</strain>
    </source>
</reference>
<organism evidence="1 2">
    <name type="scientific">Dermatophagoides pteronyssinus</name>
    <name type="common">European house dust mite</name>
    <dbReference type="NCBI Taxonomy" id="6956"/>
    <lineage>
        <taxon>Eukaryota</taxon>
        <taxon>Metazoa</taxon>
        <taxon>Ecdysozoa</taxon>
        <taxon>Arthropoda</taxon>
        <taxon>Chelicerata</taxon>
        <taxon>Arachnida</taxon>
        <taxon>Acari</taxon>
        <taxon>Acariformes</taxon>
        <taxon>Sarcoptiformes</taxon>
        <taxon>Astigmata</taxon>
        <taxon>Psoroptidia</taxon>
        <taxon>Analgoidea</taxon>
        <taxon>Pyroglyphidae</taxon>
        <taxon>Dermatophagoidinae</taxon>
        <taxon>Dermatophagoides</taxon>
    </lineage>
</organism>
<comment type="caution">
    <text evidence="1">The sequence shown here is derived from an EMBL/GenBank/DDBJ whole genome shotgun (WGS) entry which is preliminary data.</text>
</comment>
<proteinExistence type="predicted"/>
<gene>
    <name evidence="1" type="ORF">DERP_009906</name>
</gene>
<name>A0ABQ8J1X0_DERPT</name>
<accession>A0ABQ8J1X0</accession>
<evidence type="ECO:0000313" key="1">
    <source>
        <dbReference type="EMBL" id="KAH9416543.1"/>
    </source>
</evidence>
<evidence type="ECO:0000313" key="2">
    <source>
        <dbReference type="Proteomes" id="UP000887458"/>
    </source>
</evidence>
<sequence length="121" mass="14011">MSITGARLVKIAKHSICISSNILLFDCFIISNKLKNDINFGTIPERTKYKRISLSIIKLYNNFNVLIITILDYYVQAIQIESSRDFFPSSRNTRLNAHNNVSFLQRFSIIQSTCDNDFNIR</sequence>
<keyword evidence="2" id="KW-1185">Reference proteome</keyword>
<protein>
    <submittedName>
        <fullName evidence="1">Uncharacterized protein</fullName>
    </submittedName>
</protein>
<reference evidence="1 2" key="2">
    <citation type="journal article" date="2022" name="Mol. Biol. Evol.">
        <title>Comparative Genomics Reveals Insights into the Divergent Evolution of Astigmatic Mites and Household Pest Adaptations.</title>
        <authorList>
            <person name="Xiong Q."/>
            <person name="Wan A.T."/>
            <person name="Liu X."/>
            <person name="Fung C.S."/>
            <person name="Xiao X."/>
            <person name="Malainual N."/>
            <person name="Hou J."/>
            <person name="Wang L."/>
            <person name="Wang M."/>
            <person name="Yang K.Y."/>
            <person name="Cui Y."/>
            <person name="Leung E.L."/>
            <person name="Nong W."/>
            <person name="Shin S.K."/>
            <person name="Au S.W."/>
            <person name="Jeong K.Y."/>
            <person name="Chew F.T."/>
            <person name="Hui J.H."/>
            <person name="Leung T.F."/>
            <person name="Tungtrongchitr A."/>
            <person name="Zhong N."/>
            <person name="Liu Z."/>
            <person name="Tsui S.K."/>
        </authorList>
    </citation>
    <scope>NUCLEOTIDE SEQUENCE [LARGE SCALE GENOMIC DNA]</scope>
    <source>
        <strain evidence="1">Derp</strain>
    </source>
</reference>
<dbReference type="EMBL" id="NJHN03000090">
    <property type="protein sequence ID" value="KAH9416543.1"/>
    <property type="molecule type" value="Genomic_DNA"/>
</dbReference>